<reference evidence="2 3" key="1">
    <citation type="journal article" date="2018" name="Proc. R. Soc. B">
        <title>A non-coding region near Follistatin controls head colour polymorphism in the Gouldian finch.</title>
        <authorList>
            <person name="Toomey M.B."/>
            <person name="Marques C.I."/>
            <person name="Andrade P."/>
            <person name="Araujo P.M."/>
            <person name="Sabatino S."/>
            <person name="Gazda M.A."/>
            <person name="Afonso S."/>
            <person name="Lopes R.J."/>
            <person name="Corbo J.C."/>
            <person name="Carneiro M."/>
        </authorList>
    </citation>
    <scope>NUCLEOTIDE SEQUENCE [LARGE SCALE GENOMIC DNA]</scope>
    <source>
        <strain evidence="2">Red01</strain>
        <tissue evidence="2">Muscle</tissue>
    </source>
</reference>
<keyword evidence="3" id="KW-1185">Reference proteome</keyword>
<evidence type="ECO:0000256" key="1">
    <source>
        <dbReference type="SAM" id="MobiDB-lite"/>
    </source>
</evidence>
<sequence length="72" mass="7939">MWQEKMLYVECVPEGVTSSVGSFREDIVTRTGEIIKLLPSLPEASVFKQPEPRGFSTRGGHWRAPGPAHSLG</sequence>
<name>A0A3L8RVF0_CHLGU</name>
<dbReference type="AlphaFoldDB" id="A0A3L8RVF0"/>
<feature type="region of interest" description="Disordered" evidence="1">
    <location>
        <begin position="48"/>
        <end position="72"/>
    </location>
</feature>
<accession>A0A3L8RVF0</accession>
<organism evidence="2 3">
    <name type="scientific">Chloebia gouldiae</name>
    <name type="common">Gouldian finch</name>
    <name type="synonym">Erythrura gouldiae</name>
    <dbReference type="NCBI Taxonomy" id="44316"/>
    <lineage>
        <taxon>Eukaryota</taxon>
        <taxon>Metazoa</taxon>
        <taxon>Chordata</taxon>
        <taxon>Craniata</taxon>
        <taxon>Vertebrata</taxon>
        <taxon>Euteleostomi</taxon>
        <taxon>Archelosauria</taxon>
        <taxon>Archosauria</taxon>
        <taxon>Dinosauria</taxon>
        <taxon>Saurischia</taxon>
        <taxon>Theropoda</taxon>
        <taxon>Coelurosauria</taxon>
        <taxon>Aves</taxon>
        <taxon>Neognathae</taxon>
        <taxon>Neoaves</taxon>
        <taxon>Telluraves</taxon>
        <taxon>Australaves</taxon>
        <taxon>Passeriformes</taxon>
        <taxon>Passeroidea</taxon>
        <taxon>Passeridae</taxon>
        <taxon>Chloebia</taxon>
    </lineage>
</organism>
<protein>
    <submittedName>
        <fullName evidence="2">Uncharacterized protein</fullName>
    </submittedName>
</protein>
<comment type="caution">
    <text evidence="2">The sequence shown here is derived from an EMBL/GenBank/DDBJ whole genome shotgun (WGS) entry which is preliminary data.</text>
</comment>
<gene>
    <name evidence="2" type="ORF">DV515_00015541</name>
</gene>
<evidence type="ECO:0000313" key="3">
    <source>
        <dbReference type="Proteomes" id="UP000276834"/>
    </source>
</evidence>
<proteinExistence type="predicted"/>
<evidence type="ECO:0000313" key="2">
    <source>
        <dbReference type="EMBL" id="RLV88189.1"/>
    </source>
</evidence>
<dbReference type="EMBL" id="QUSF01000193">
    <property type="protein sequence ID" value="RLV88189.1"/>
    <property type="molecule type" value="Genomic_DNA"/>
</dbReference>
<dbReference type="Proteomes" id="UP000276834">
    <property type="component" value="Unassembled WGS sequence"/>
</dbReference>